<dbReference type="Proteomes" id="UP000251993">
    <property type="component" value="Chromosome"/>
</dbReference>
<dbReference type="AlphaFoldDB" id="A0A344TNB5"/>
<evidence type="ECO:0000313" key="1">
    <source>
        <dbReference type="EMBL" id="AXE20136.1"/>
    </source>
</evidence>
<reference evidence="1 2" key="1">
    <citation type="submission" date="2018-07" db="EMBL/GenBank/DDBJ databases">
        <title>Genome sequencing of Runella.</title>
        <authorList>
            <person name="Baek M.-G."/>
            <person name="Yi H."/>
        </authorList>
    </citation>
    <scope>NUCLEOTIDE SEQUENCE [LARGE SCALE GENOMIC DNA]</scope>
    <source>
        <strain evidence="1 2">HYN0085</strain>
    </source>
</reference>
<name>A0A344TNB5_9BACT</name>
<sequence length="70" mass="8262">MFFFGFFIFANLLLYQRLFVKQNFAFVLYFYNSGPLNAQLFLLKVAEFQSFWADISNSDNLLAKLTTIKD</sequence>
<protein>
    <submittedName>
        <fullName evidence="1">Uncharacterized protein</fullName>
    </submittedName>
</protein>
<proteinExistence type="predicted"/>
<gene>
    <name evidence="1" type="ORF">DR864_21480</name>
</gene>
<dbReference type="EMBL" id="CP030850">
    <property type="protein sequence ID" value="AXE20136.1"/>
    <property type="molecule type" value="Genomic_DNA"/>
</dbReference>
<evidence type="ECO:0000313" key="2">
    <source>
        <dbReference type="Proteomes" id="UP000251993"/>
    </source>
</evidence>
<accession>A0A344TNB5</accession>
<dbReference type="KEGG" id="run:DR864_21480"/>
<organism evidence="1 2">
    <name type="scientific">Runella rosea</name>
    <dbReference type="NCBI Taxonomy" id="2259595"/>
    <lineage>
        <taxon>Bacteria</taxon>
        <taxon>Pseudomonadati</taxon>
        <taxon>Bacteroidota</taxon>
        <taxon>Cytophagia</taxon>
        <taxon>Cytophagales</taxon>
        <taxon>Spirosomataceae</taxon>
        <taxon>Runella</taxon>
    </lineage>
</organism>
<keyword evidence="2" id="KW-1185">Reference proteome</keyword>